<dbReference type="Pfam" id="PF02129">
    <property type="entry name" value="Peptidase_S15"/>
    <property type="match status" value="1"/>
</dbReference>
<evidence type="ECO:0000313" key="5">
    <source>
        <dbReference type="Proteomes" id="UP000472676"/>
    </source>
</evidence>
<sequence>MKDVHAGFVSRWLQLAAIAMLLLCAGGAQAGFDLKDRPLAGIEREFGYFKAADGTPLAYVVYRPEGAGPLPTIAWYDVYGAGSMPPLGMVRAWVARGYAFVAASVRGTGCSDGDYVPFGAQDARDGAVFVDWAGSQAWSNGKIGLVGNSQPGIVQFGIAALHPTHLVAIAPGGTISRIYADGWYLGGIYNASFAAHWSRYDQPGASLKFAQLRAGLGDKDCEARVARIGPNSLVARVRAQPYDGEYYQRYSPYDRAPDVTVPTLMVQSWTDPAVGSSALNVFARLTAKSKRLFVLSGGHDSYLDSTAQEEVGRWMDHWLKGDDNGVDGEPRVRIDFGTTPTAAANYGDVVPVHATATQALADWPAPETKWQSWFMTAGGALQDKPANGEAAGTREYFYPAGTELPGDAVQFAMTALDWGSLRYRTPPVAHDTAIFGAPEVVLYAASEQVNTDFMVNLHDVSPSGDVTFIQRGYLRASRRAVDSSRSTAQYVFHPHLKDEPLQAGHVYRFDFSLLPVVYILRAGHSLELLLAAPSPIPSPGWGLTPLMLPGFNTVYHDSTHPSLLKIPVVPGIKAQGPEPQCGSLPFQPCRHENGSTS</sequence>
<reference evidence="4 5" key="1">
    <citation type="journal article" date="2014" name="Int. J. Syst. Evol. Microbiol.">
        <title>Solimonas terrae sp. nov., isolated from soil.</title>
        <authorList>
            <person name="Kim S.J."/>
            <person name="Moon J.Y."/>
            <person name="Weon H.Y."/>
            <person name="Ahn J.H."/>
            <person name="Chen W.M."/>
            <person name="Kwon S.W."/>
        </authorList>
    </citation>
    <scope>NUCLEOTIDE SEQUENCE [LARGE SCALE GENOMIC DNA]</scope>
    <source>
        <strain evidence="4 5">KIS83-12</strain>
    </source>
</reference>
<dbReference type="NCBIfam" id="TIGR00976">
    <property type="entry name" value="CocE_NonD"/>
    <property type="match status" value="1"/>
</dbReference>
<dbReference type="Gene3D" id="2.60.120.260">
    <property type="entry name" value="Galactose-binding domain-like"/>
    <property type="match status" value="1"/>
</dbReference>
<dbReference type="SMART" id="SM00939">
    <property type="entry name" value="PepX_C"/>
    <property type="match status" value="1"/>
</dbReference>
<dbReference type="SUPFAM" id="SSF49785">
    <property type="entry name" value="Galactose-binding domain-like"/>
    <property type="match status" value="1"/>
</dbReference>
<dbReference type="GO" id="GO:0008239">
    <property type="term" value="F:dipeptidyl-peptidase activity"/>
    <property type="evidence" value="ECO:0007669"/>
    <property type="project" value="InterPro"/>
</dbReference>
<gene>
    <name evidence="4" type="ORF">G7Y85_00885</name>
</gene>
<keyword evidence="1 4" id="KW-0378">Hydrolase</keyword>
<name>A0A6M2BLV9_9GAMM</name>
<dbReference type="InterPro" id="IPR005674">
    <property type="entry name" value="CocE/Ser_esterase"/>
</dbReference>
<feature type="chain" id="PRO_5026728625" evidence="2">
    <location>
        <begin position="31"/>
        <end position="597"/>
    </location>
</feature>
<evidence type="ECO:0000313" key="4">
    <source>
        <dbReference type="EMBL" id="NGY03310.1"/>
    </source>
</evidence>
<feature type="signal peptide" evidence="2">
    <location>
        <begin position="1"/>
        <end position="30"/>
    </location>
</feature>
<comment type="caution">
    <text evidence="4">The sequence shown here is derived from an EMBL/GenBank/DDBJ whole genome shotgun (WGS) entry which is preliminary data.</text>
</comment>
<dbReference type="InterPro" id="IPR013736">
    <property type="entry name" value="Xaa-Pro_dipept_C"/>
</dbReference>
<dbReference type="EMBL" id="JAAMOW010000001">
    <property type="protein sequence ID" value="NGY03310.1"/>
    <property type="molecule type" value="Genomic_DNA"/>
</dbReference>
<dbReference type="InterPro" id="IPR029058">
    <property type="entry name" value="AB_hydrolase_fold"/>
</dbReference>
<dbReference type="Gene3D" id="3.40.50.1820">
    <property type="entry name" value="alpha/beta hydrolase"/>
    <property type="match status" value="1"/>
</dbReference>
<feature type="domain" description="Xaa-Pro dipeptidyl-peptidase C-terminal" evidence="3">
    <location>
        <begin position="312"/>
        <end position="565"/>
    </location>
</feature>
<proteinExistence type="predicted"/>
<dbReference type="Pfam" id="PF08530">
    <property type="entry name" value="PepX_C"/>
    <property type="match status" value="1"/>
</dbReference>
<organism evidence="4 5">
    <name type="scientific">Solimonas terrae</name>
    <dbReference type="NCBI Taxonomy" id="1396819"/>
    <lineage>
        <taxon>Bacteria</taxon>
        <taxon>Pseudomonadati</taxon>
        <taxon>Pseudomonadota</taxon>
        <taxon>Gammaproteobacteria</taxon>
        <taxon>Nevskiales</taxon>
        <taxon>Nevskiaceae</taxon>
        <taxon>Solimonas</taxon>
    </lineage>
</organism>
<keyword evidence="5" id="KW-1185">Reference proteome</keyword>
<protein>
    <submittedName>
        <fullName evidence="4">CocE/NonD family hydrolase</fullName>
    </submittedName>
</protein>
<evidence type="ECO:0000256" key="2">
    <source>
        <dbReference type="SAM" id="SignalP"/>
    </source>
</evidence>
<accession>A0A6M2BLV9</accession>
<dbReference type="Gene3D" id="1.10.3020.10">
    <property type="entry name" value="alpha-amino acid ester hydrolase ( Helical cap domain)"/>
    <property type="match status" value="1"/>
</dbReference>
<dbReference type="Proteomes" id="UP000472676">
    <property type="component" value="Unassembled WGS sequence"/>
</dbReference>
<dbReference type="InterPro" id="IPR008979">
    <property type="entry name" value="Galactose-bd-like_sf"/>
</dbReference>
<dbReference type="AlphaFoldDB" id="A0A6M2BLV9"/>
<evidence type="ECO:0000259" key="3">
    <source>
        <dbReference type="SMART" id="SM00939"/>
    </source>
</evidence>
<dbReference type="SUPFAM" id="SSF53474">
    <property type="entry name" value="alpha/beta-Hydrolases"/>
    <property type="match status" value="1"/>
</dbReference>
<keyword evidence="2" id="KW-0732">Signal</keyword>
<dbReference type="InterPro" id="IPR000383">
    <property type="entry name" value="Xaa-Pro-like_dom"/>
</dbReference>
<dbReference type="RefSeq" id="WP_166250730.1">
    <property type="nucleotide sequence ID" value="NZ_JAAMOW010000001.1"/>
</dbReference>
<evidence type="ECO:0000256" key="1">
    <source>
        <dbReference type="ARBA" id="ARBA00022801"/>
    </source>
</evidence>